<evidence type="ECO:0000313" key="2">
    <source>
        <dbReference type="Proteomes" id="UP000299102"/>
    </source>
</evidence>
<dbReference type="Proteomes" id="UP000299102">
    <property type="component" value="Unassembled WGS sequence"/>
</dbReference>
<organism evidence="1 2">
    <name type="scientific">Eumeta variegata</name>
    <name type="common">Bagworm moth</name>
    <name type="synonym">Eumeta japonica</name>
    <dbReference type="NCBI Taxonomy" id="151549"/>
    <lineage>
        <taxon>Eukaryota</taxon>
        <taxon>Metazoa</taxon>
        <taxon>Ecdysozoa</taxon>
        <taxon>Arthropoda</taxon>
        <taxon>Hexapoda</taxon>
        <taxon>Insecta</taxon>
        <taxon>Pterygota</taxon>
        <taxon>Neoptera</taxon>
        <taxon>Endopterygota</taxon>
        <taxon>Lepidoptera</taxon>
        <taxon>Glossata</taxon>
        <taxon>Ditrysia</taxon>
        <taxon>Tineoidea</taxon>
        <taxon>Psychidae</taxon>
        <taxon>Oiketicinae</taxon>
        <taxon>Eumeta</taxon>
    </lineage>
</organism>
<name>A0A4C1UW10_EUMVA</name>
<protein>
    <submittedName>
        <fullName evidence="1">Uncharacterized protein</fullName>
    </submittedName>
</protein>
<evidence type="ECO:0000313" key="1">
    <source>
        <dbReference type="EMBL" id="GBP30207.1"/>
    </source>
</evidence>
<reference evidence="1 2" key="1">
    <citation type="journal article" date="2019" name="Commun. Biol.">
        <title>The bagworm genome reveals a unique fibroin gene that provides high tensile strength.</title>
        <authorList>
            <person name="Kono N."/>
            <person name="Nakamura H."/>
            <person name="Ohtoshi R."/>
            <person name="Tomita M."/>
            <person name="Numata K."/>
            <person name="Arakawa K."/>
        </authorList>
    </citation>
    <scope>NUCLEOTIDE SEQUENCE [LARGE SCALE GENOMIC DNA]</scope>
</reference>
<dbReference type="AlphaFoldDB" id="A0A4C1UW10"/>
<dbReference type="EMBL" id="BGZK01000230">
    <property type="protein sequence ID" value="GBP30207.1"/>
    <property type="molecule type" value="Genomic_DNA"/>
</dbReference>
<sequence>MRIPLHEFEENGSLSYFYKFLFNLSCCGFFNHNLCSLYVQADAPSINCIGISASVAVVLRPPLVKLVLQKTSLNIETLSIILPTQLKNPYFEATLKENPKCGRTWRY</sequence>
<gene>
    <name evidence="1" type="ORF">EVAR_94515_1</name>
</gene>
<accession>A0A4C1UW10</accession>
<comment type="caution">
    <text evidence="1">The sequence shown here is derived from an EMBL/GenBank/DDBJ whole genome shotgun (WGS) entry which is preliminary data.</text>
</comment>
<keyword evidence="2" id="KW-1185">Reference proteome</keyword>
<proteinExistence type="predicted"/>